<evidence type="ECO:0000256" key="1">
    <source>
        <dbReference type="SAM" id="Phobius"/>
    </source>
</evidence>
<proteinExistence type="predicted"/>
<keyword evidence="3" id="KW-1185">Reference proteome</keyword>
<sequence>MAWLQQRYILSSSLIFSFLSFFFTQFSFKHSLDATEIYTFFFSLDFSFLSSNTGCILSMQTVPSSPLSLLHLFPPFITSFHFFIVALPSSPPFTSSSLPSLHHLLSLLHLFPPFITSFHLFIFAGILLFLNVLLENIILCAIHSICNAALFKALNDDGWVNSLPGFFDPPSNDHYVHFLATVQFPNPTHCNRDVHFLPLFGFLLSFLLLLYTIQLITEVYTFFSGFPFSFFTQFNL</sequence>
<comment type="caution">
    <text evidence="2">The sequence shown here is derived from an EMBL/GenBank/DDBJ whole genome shotgun (WGS) entry which is preliminary data.</text>
</comment>
<gene>
    <name evidence="2" type="ORF">SPHA_43985</name>
</gene>
<evidence type="ECO:0008006" key="4">
    <source>
        <dbReference type="Google" id="ProtNLM"/>
    </source>
</evidence>
<accession>A0A812CZX5</accession>
<feature type="transmembrane region" description="Helical" evidence="1">
    <location>
        <begin position="7"/>
        <end position="25"/>
    </location>
</feature>
<dbReference type="AlphaFoldDB" id="A0A812CZX5"/>
<dbReference type="EMBL" id="CAHIKZ030002225">
    <property type="protein sequence ID" value="CAE1283263.1"/>
    <property type="molecule type" value="Genomic_DNA"/>
</dbReference>
<reference evidence="2" key="1">
    <citation type="submission" date="2021-01" db="EMBL/GenBank/DDBJ databases">
        <authorList>
            <person name="Li R."/>
            <person name="Bekaert M."/>
        </authorList>
    </citation>
    <scope>NUCLEOTIDE SEQUENCE</scope>
    <source>
        <strain evidence="2">Farmed</strain>
    </source>
</reference>
<keyword evidence="1" id="KW-0472">Membrane</keyword>
<feature type="transmembrane region" description="Helical" evidence="1">
    <location>
        <begin position="69"/>
        <end position="87"/>
    </location>
</feature>
<feature type="transmembrane region" description="Helical" evidence="1">
    <location>
        <begin position="194"/>
        <end position="213"/>
    </location>
</feature>
<keyword evidence="1" id="KW-0812">Transmembrane</keyword>
<evidence type="ECO:0000313" key="2">
    <source>
        <dbReference type="EMBL" id="CAE1283263.1"/>
    </source>
</evidence>
<name>A0A812CZX5_ACAPH</name>
<keyword evidence="1" id="KW-1133">Transmembrane helix</keyword>
<feature type="transmembrane region" description="Helical" evidence="1">
    <location>
        <begin position="37"/>
        <end position="57"/>
    </location>
</feature>
<feature type="transmembrane region" description="Helical" evidence="1">
    <location>
        <begin position="107"/>
        <end position="130"/>
    </location>
</feature>
<protein>
    <recommendedName>
        <fullName evidence="4">Transmembrane protein</fullName>
    </recommendedName>
</protein>
<organism evidence="2 3">
    <name type="scientific">Acanthosepion pharaonis</name>
    <name type="common">Pharaoh cuttlefish</name>
    <name type="synonym">Sepia pharaonis</name>
    <dbReference type="NCBI Taxonomy" id="158019"/>
    <lineage>
        <taxon>Eukaryota</taxon>
        <taxon>Metazoa</taxon>
        <taxon>Spiralia</taxon>
        <taxon>Lophotrochozoa</taxon>
        <taxon>Mollusca</taxon>
        <taxon>Cephalopoda</taxon>
        <taxon>Coleoidea</taxon>
        <taxon>Decapodiformes</taxon>
        <taxon>Sepiida</taxon>
        <taxon>Sepiina</taxon>
        <taxon>Sepiidae</taxon>
        <taxon>Acanthosepion</taxon>
    </lineage>
</organism>
<evidence type="ECO:0000313" key="3">
    <source>
        <dbReference type="Proteomes" id="UP000597762"/>
    </source>
</evidence>
<dbReference type="Proteomes" id="UP000597762">
    <property type="component" value="Unassembled WGS sequence"/>
</dbReference>